<feature type="chain" id="PRO_5004081933" description="Secreted protein" evidence="2">
    <location>
        <begin position="30"/>
        <end position="185"/>
    </location>
</feature>
<proteinExistence type="predicted"/>
<accession>M7N054</accession>
<gene>
    <name evidence="3" type="ORF">ADICEAN_04197</name>
</gene>
<evidence type="ECO:0000256" key="2">
    <source>
        <dbReference type="SAM" id="SignalP"/>
    </source>
</evidence>
<dbReference type="AlphaFoldDB" id="M7N054"/>
<comment type="caution">
    <text evidence="3">The sequence shown here is derived from an EMBL/GenBank/DDBJ whole genome shotgun (WGS) entry which is preliminary data.</text>
</comment>
<dbReference type="PROSITE" id="PS51257">
    <property type="entry name" value="PROKAR_LIPOPROTEIN"/>
    <property type="match status" value="1"/>
</dbReference>
<evidence type="ECO:0008006" key="5">
    <source>
        <dbReference type="Google" id="ProtNLM"/>
    </source>
</evidence>
<feature type="compositionally biased region" description="Low complexity" evidence="1">
    <location>
        <begin position="139"/>
        <end position="176"/>
    </location>
</feature>
<sequence length="185" mass="19304">MKNTNIPTTLSKLLSAAALSGLLFFSACGDGQNTETTGNEQGYAKDQDPPLREIPAADTQAGGVPTENVADRSPMAQTEADSAAGFERTANTPSDSTPEGSQTGEIDAQLNQNQETSTTYSTDPTRTINSSGHPMEITPPAAQGQQQKASSQQRQPAGKQAADTTATQGQQNQTPPGTSPRPKDQ</sequence>
<dbReference type="RefSeq" id="WP_009197572.1">
    <property type="nucleotide sequence ID" value="NZ_AODQ01000211.1"/>
</dbReference>
<keyword evidence="2" id="KW-0732">Signal</keyword>
<evidence type="ECO:0000313" key="4">
    <source>
        <dbReference type="Proteomes" id="UP000011910"/>
    </source>
</evidence>
<protein>
    <recommendedName>
        <fullName evidence="5">Secreted protein</fullName>
    </recommendedName>
</protein>
<feature type="compositionally biased region" description="Low complexity" evidence="1">
    <location>
        <begin position="116"/>
        <end position="127"/>
    </location>
</feature>
<keyword evidence="4" id="KW-1185">Reference proteome</keyword>
<organism evidence="3 4">
    <name type="scientific">Cesiribacter andamanensis AMV16</name>
    <dbReference type="NCBI Taxonomy" id="1279009"/>
    <lineage>
        <taxon>Bacteria</taxon>
        <taxon>Pseudomonadati</taxon>
        <taxon>Bacteroidota</taxon>
        <taxon>Cytophagia</taxon>
        <taxon>Cytophagales</taxon>
        <taxon>Cesiribacteraceae</taxon>
        <taxon>Cesiribacter</taxon>
    </lineage>
</organism>
<feature type="compositionally biased region" description="Polar residues" evidence="1">
    <location>
        <begin position="31"/>
        <end position="40"/>
    </location>
</feature>
<dbReference type="EMBL" id="AODQ01000211">
    <property type="protein sequence ID" value="EMR00677.1"/>
    <property type="molecule type" value="Genomic_DNA"/>
</dbReference>
<evidence type="ECO:0000313" key="3">
    <source>
        <dbReference type="EMBL" id="EMR00677.1"/>
    </source>
</evidence>
<name>M7N054_9BACT</name>
<evidence type="ECO:0000256" key="1">
    <source>
        <dbReference type="SAM" id="MobiDB-lite"/>
    </source>
</evidence>
<dbReference type="Proteomes" id="UP000011910">
    <property type="component" value="Unassembled WGS sequence"/>
</dbReference>
<feature type="signal peptide" evidence="2">
    <location>
        <begin position="1"/>
        <end position="29"/>
    </location>
</feature>
<feature type="compositionally biased region" description="Polar residues" evidence="1">
    <location>
        <begin position="89"/>
        <end position="115"/>
    </location>
</feature>
<reference evidence="3 4" key="1">
    <citation type="journal article" date="2013" name="Genome Announc.">
        <title>Draft Genome Sequence of Cesiribacter andamanensis Strain AMV16T, Isolated from a Soil Sample from a Mud Volcano in the Andaman Islands, India.</title>
        <authorList>
            <person name="Shivaji S."/>
            <person name="Ara S."/>
            <person name="Begum Z."/>
            <person name="Srinivas T.N."/>
            <person name="Singh A."/>
            <person name="Kumar Pinnaka A."/>
        </authorList>
    </citation>
    <scope>NUCLEOTIDE SEQUENCE [LARGE SCALE GENOMIC DNA]</scope>
    <source>
        <strain evidence="3 4">AMV16</strain>
    </source>
</reference>
<feature type="region of interest" description="Disordered" evidence="1">
    <location>
        <begin position="27"/>
        <end position="185"/>
    </location>
</feature>